<proteinExistence type="predicted"/>
<evidence type="ECO:0000256" key="1">
    <source>
        <dbReference type="SAM" id="MobiDB-lite"/>
    </source>
</evidence>
<keyword evidence="2" id="KW-1133">Transmembrane helix</keyword>
<feature type="compositionally biased region" description="Low complexity" evidence="1">
    <location>
        <begin position="17"/>
        <end position="38"/>
    </location>
</feature>
<keyword evidence="2" id="KW-0812">Transmembrane</keyword>
<keyword evidence="2" id="KW-0472">Membrane</keyword>
<dbReference type="Proteomes" id="UP000822688">
    <property type="component" value="Chromosome 4"/>
</dbReference>
<name>A0A8T0IBX6_CERPU</name>
<dbReference type="AlphaFoldDB" id="A0A8T0IBX6"/>
<dbReference type="PANTHER" id="PTHR36004">
    <property type="entry name" value="AT-RICH INTERACTIVE DOMAIN PROTEIN"/>
    <property type="match status" value="1"/>
</dbReference>
<dbReference type="PANTHER" id="PTHR36004:SF1">
    <property type="entry name" value="AT-RICH INTERACTIVE DOMAIN PROTEIN"/>
    <property type="match status" value="1"/>
</dbReference>
<organism evidence="3 4">
    <name type="scientific">Ceratodon purpureus</name>
    <name type="common">Fire moss</name>
    <name type="synonym">Dicranum purpureum</name>
    <dbReference type="NCBI Taxonomy" id="3225"/>
    <lineage>
        <taxon>Eukaryota</taxon>
        <taxon>Viridiplantae</taxon>
        <taxon>Streptophyta</taxon>
        <taxon>Embryophyta</taxon>
        <taxon>Bryophyta</taxon>
        <taxon>Bryophytina</taxon>
        <taxon>Bryopsida</taxon>
        <taxon>Dicranidae</taxon>
        <taxon>Pseudoditrichales</taxon>
        <taxon>Ditrichaceae</taxon>
        <taxon>Ceratodon</taxon>
    </lineage>
</organism>
<protein>
    <submittedName>
        <fullName evidence="3">Uncharacterized protein</fullName>
    </submittedName>
</protein>
<evidence type="ECO:0000313" key="3">
    <source>
        <dbReference type="EMBL" id="KAG0580439.1"/>
    </source>
</evidence>
<sequence length="177" mass="19010">MAAMATAAGMARLLTTAPSTSCSSRSAAPAARPTSSFSPRRHQSLMPTSGRRLGSLHLANARNVPAERKSVTVTPTEPEMSPADVKVYEETCAKLEGVQPDFWEGSGWNALGWTIQYMWVFGIVVSIVACITAVRTYNLGATDFKNTEVFKEAIEFQTDAAESSGLSAFDESNQEAP</sequence>
<dbReference type="EMBL" id="CM026424">
    <property type="protein sequence ID" value="KAG0580439.1"/>
    <property type="molecule type" value="Genomic_DNA"/>
</dbReference>
<accession>A0A8T0IBX6</accession>
<gene>
    <name evidence="3" type="ORF">KC19_4G173200</name>
</gene>
<evidence type="ECO:0000256" key="2">
    <source>
        <dbReference type="SAM" id="Phobius"/>
    </source>
</evidence>
<comment type="caution">
    <text evidence="3">The sequence shown here is derived from an EMBL/GenBank/DDBJ whole genome shotgun (WGS) entry which is preliminary data.</text>
</comment>
<feature type="region of interest" description="Disordered" evidence="1">
    <location>
        <begin position="17"/>
        <end position="49"/>
    </location>
</feature>
<evidence type="ECO:0000313" key="4">
    <source>
        <dbReference type="Proteomes" id="UP000822688"/>
    </source>
</evidence>
<reference evidence="3" key="1">
    <citation type="submission" date="2020-06" db="EMBL/GenBank/DDBJ databases">
        <title>WGS assembly of Ceratodon purpureus strain R40.</title>
        <authorList>
            <person name="Carey S.B."/>
            <person name="Jenkins J."/>
            <person name="Shu S."/>
            <person name="Lovell J.T."/>
            <person name="Sreedasyam A."/>
            <person name="Maumus F."/>
            <person name="Tiley G.P."/>
            <person name="Fernandez-Pozo N."/>
            <person name="Barry K."/>
            <person name="Chen C."/>
            <person name="Wang M."/>
            <person name="Lipzen A."/>
            <person name="Daum C."/>
            <person name="Saski C.A."/>
            <person name="Payton A.C."/>
            <person name="Mcbreen J.C."/>
            <person name="Conrad R.E."/>
            <person name="Kollar L.M."/>
            <person name="Olsson S."/>
            <person name="Huttunen S."/>
            <person name="Landis J.B."/>
            <person name="Wickett N.J."/>
            <person name="Johnson M.G."/>
            <person name="Rensing S.A."/>
            <person name="Grimwood J."/>
            <person name="Schmutz J."/>
            <person name="Mcdaniel S.F."/>
        </authorList>
    </citation>
    <scope>NUCLEOTIDE SEQUENCE</scope>
    <source>
        <strain evidence="3">R40</strain>
    </source>
</reference>
<feature type="transmembrane region" description="Helical" evidence="2">
    <location>
        <begin position="117"/>
        <end position="137"/>
    </location>
</feature>
<keyword evidence="4" id="KW-1185">Reference proteome</keyword>